<dbReference type="AlphaFoldDB" id="A0A1J9QM52"/>
<reference evidence="4 5" key="1">
    <citation type="submission" date="2016-10" db="EMBL/GenBank/DDBJ databases">
        <title>Proteomics and genomics reveal pathogen-plant mechanisms compatible with a hemibiotrophic lifestyle of Diplodia corticola.</title>
        <authorList>
            <person name="Fernandes I."/>
            <person name="De Jonge R."/>
            <person name="Van De Peer Y."/>
            <person name="Devreese B."/>
            <person name="Alves A."/>
            <person name="Esteves A.C."/>
        </authorList>
    </citation>
    <scope>NUCLEOTIDE SEQUENCE [LARGE SCALE GENOMIC DNA]</scope>
    <source>
        <strain evidence="4 5">CBS 112549</strain>
    </source>
</reference>
<name>A0A1J9QM52_9PEZI</name>
<dbReference type="SUPFAM" id="SSF48403">
    <property type="entry name" value="Ankyrin repeat"/>
    <property type="match status" value="1"/>
</dbReference>
<dbReference type="GeneID" id="31018686"/>
<dbReference type="PROSITE" id="PS50297">
    <property type="entry name" value="ANK_REP_REGION"/>
    <property type="match status" value="1"/>
</dbReference>
<evidence type="ECO:0000313" key="5">
    <source>
        <dbReference type="Proteomes" id="UP000183809"/>
    </source>
</evidence>
<dbReference type="PROSITE" id="PS50088">
    <property type="entry name" value="ANK_REPEAT"/>
    <property type="match status" value="1"/>
</dbReference>
<gene>
    <name evidence="4" type="ORF">BKCO1_680008</name>
</gene>
<dbReference type="Pfam" id="PF00023">
    <property type="entry name" value="Ank"/>
    <property type="match status" value="1"/>
</dbReference>
<evidence type="ECO:0000313" key="4">
    <source>
        <dbReference type="EMBL" id="OJD29990.1"/>
    </source>
</evidence>
<evidence type="ECO:0000256" key="2">
    <source>
        <dbReference type="ARBA" id="ARBA00023043"/>
    </source>
</evidence>
<organism evidence="4 5">
    <name type="scientific">Diplodia corticola</name>
    <dbReference type="NCBI Taxonomy" id="236234"/>
    <lineage>
        <taxon>Eukaryota</taxon>
        <taxon>Fungi</taxon>
        <taxon>Dikarya</taxon>
        <taxon>Ascomycota</taxon>
        <taxon>Pezizomycotina</taxon>
        <taxon>Dothideomycetes</taxon>
        <taxon>Dothideomycetes incertae sedis</taxon>
        <taxon>Botryosphaeriales</taxon>
        <taxon>Botryosphaeriaceae</taxon>
        <taxon>Diplodia</taxon>
    </lineage>
</organism>
<dbReference type="Pfam" id="PF12796">
    <property type="entry name" value="Ank_2"/>
    <property type="match status" value="1"/>
</dbReference>
<feature type="repeat" description="ANK" evidence="3">
    <location>
        <begin position="207"/>
        <end position="239"/>
    </location>
</feature>
<dbReference type="PANTHER" id="PTHR24198">
    <property type="entry name" value="ANKYRIN REPEAT AND PROTEIN KINASE DOMAIN-CONTAINING PROTEIN"/>
    <property type="match status" value="1"/>
</dbReference>
<dbReference type="Gene3D" id="1.25.40.20">
    <property type="entry name" value="Ankyrin repeat-containing domain"/>
    <property type="match status" value="2"/>
</dbReference>
<comment type="caution">
    <text evidence="4">The sequence shown here is derived from an EMBL/GenBank/DDBJ whole genome shotgun (WGS) entry which is preliminary data.</text>
</comment>
<proteinExistence type="predicted"/>
<keyword evidence="2 3" id="KW-0040">ANK repeat</keyword>
<accession>A0A1J9QM52</accession>
<dbReference type="RefSeq" id="XP_020126250.1">
    <property type="nucleotide sequence ID" value="XM_020278425.1"/>
</dbReference>
<dbReference type="InterPro" id="IPR002110">
    <property type="entry name" value="Ankyrin_rpt"/>
</dbReference>
<keyword evidence="1" id="KW-0677">Repeat</keyword>
<dbReference type="SMART" id="SM00248">
    <property type="entry name" value="ANK"/>
    <property type="match status" value="3"/>
</dbReference>
<dbReference type="EMBL" id="MNUE01000068">
    <property type="protein sequence ID" value="OJD29990.1"/>
    <property type="molecule type" value="Genomic_DNA"/>
</dbReference>
<evidence type="ECO:0000256" key="3">
    <source>
        <dbReference type="PROSITE-ProRule" id="PRU00023"/>
    </source>
</evidence>
<protein>
    <submittedName>
        <fullName evidence="4">Uncharacterized protein</fullName>
    </submittedName>
</protein>
<sequence>MATLDEVLHACVDQPLDTVLSLASTCSHERCEIEMARAAATDGRADLLDYLVHNATTSLEPCGMLLLTSAGAHSKACVQVMLDQGLDINRYDDRIGGVLHWALGGGGCPEDFITWLLERGALVNHPEDSWCDIHCLLPAVSHGTVPIMKILVAAGANVGSSAALHYAVRCGYLDKVKYLVEEAGVAVDTPAGVDTNSFSPFYWCGDAGSTPLHVAAAHNQVAAAEYLLEMGADMAAKNAGGRTPLQEAEYLSEVAATEPKSDRRTLQRNQRFLFSGYFEGHREILAFLRQQGTGRA</sequence>
<dbReference type="PANTHER" id="PTHR24198:SF165">
    <property type="entry name" value="ANKYRIN REPEAT-CONTAINING PROTEIN-RELATED"/>
    <property type="match status" value="1"/>
</dbReference>
<dbReference type="Proteomes" id="UP000183809">
    <property type="component" value="Unassembled WGS sequence"/>
</dbReference>
<evidence type="ECO:0000256" key="1">
    <source>
        <dbReference type="ARBA" id="ARBA00022737"/>
    </source>
</evidence>
<dbReference type="OrthoDB" id="539213at2759"/>
<keyword evidence="5" id="KW-1185">Reference proteome</keyword>
<dbReference type="InterPro" id="IPR036770">
    <property type="entry name" value="Ankyrin_rpt-contain_sf"/>
</dbReference>
<dbReference type="STRING" id="236234.A0A1J9QM52"/>